<evidence type="ECO:0000256" key="4">
    <source>
        <dbReference type="ARBA" id="ARBA00022722"/>
    </source>
</evidence>
<dbReference type="Gene3D" id="3.30.160.20">
    <property type="match status" value="1"/>
</dbReference>
<evidence type="ECO:0000256" key="6">
    <source>
        <dbReference type="ARBA" id="ARBA00022801"/>
    </source>
</evidence>
<dbReference type="PROSITE" id="PS00517">
    <property type="entry name" value="RNASE_3_1"/>
    <property type="match status" value="1"/>
</dbReference>
<gene>
    <name evidence="8 12" type="primary">rnc</name>
    <name evidence="12" type="ORF">ACFPT7_04470</name>
</gene>
<dbReference type="Pfam" id="PF14622">
    <property type="entry name" value="Ribonucleas_3_3"/>
    <property type="match status" value="1"/>
</dbReference>
<dbReference type="PANTHER" id="PTHR11207:SF0">
    <property type="entry name" value="RIBONUCLEASE 3"/>
    <property type="match status" value="1"/>
</dbReference>
<evidence type="ECO:0000256" key="3">
    <source>
        <dbReference type="ARBA" id="ARBA00022664"/>
    </source>
</evidence>
<dbReference type="InterPro" id="IPR000999">
    <property type="entry name" value="RNase_III_dom"/>
</dbReference>
<dbReference type="PROSITE" id="PS50137">
    <property type="entry name" value="DS_RBD"/>
    <property type="match status" value="1"/>
</dbReference>
<keyword evidence="5 8" id="KW-0255">Endonuclease</keyword>
<comment type="catalytic activity">
    <reaction evidence="1 8">
        <text>Endonucleolytic cleavage to 5'-phosphomonoester.</text>
        <dbReference type="EC" id="3.1.26.3"/>
    </reaction>
</comment>
<feature type="domain" description="DRBM" evidence="10">
    <location>
        <begin position="196"/>
        <end position="271"/>
    </location>
</feature>
<dbReference type="Proteomes" id="UP001596091">
    <property type="component" value="Unassembled WGS sequence"/>
</dbReference>
<evidence type="ECO:0000256" key="8">
    <source>
        <dbReference type="HAMAP-Rule" id="MF_00104"/>
    </source>
</evidence>
<dbReference type="InterPro" id="IPR036389">
    <property type="entry name" value="RNase_III_sf"/>
</dbReference>
<dbReference type="CDD" id="cd10845">
    <property type="entry name" value="DSRM_RNAse_III_family"/>
    <property type="match status" value="1"/>
</dbReference>
<dbReference type="PANTHER" id="PTHR11207">
    <property type="entry name" value="RIBONUCLEASE III"/>
    <property type="match status" value="1"/>
</dbReference>
<comment type="subunit">
    <text evidence="8">Homodimer.</text>
</comment>
<keyword evidence="6 8" id="KW-0378">Hydrolase</keyword>
<dbReference type="SUPFAM" id="SSF69065">
    <property type="entry name" value="RNase III domain-like"/>
    <property type="match status" value="1"/>
</dbReference>
<comment type="caution">
    <text evidence="12">The sequence shown here is derived from an EMBL/GenBank/DDBJ whole genome shotgun (WGS) entry which is preliminary data.</text>
</comment>
<feature type="region of interest" description="Disordered" evidence="9">
    <location>
        <begin position="271"/>
        <end position="295"/>
    </location>
</feature>
<keyword evidence="13" id="KW-1185">Reference proteome</keyword>
<comment type="subcellular location">
    <subcellularLocation>
        <location evidence="8">Cytoplasm</location>
    </subcellularLocation>
</comment>
<keyword evidence="8" id="KW-0460">Magnesium</keyword>
<dbReference type="HAMAP" id="MF_00104">
    <property type="entry name" value="RNase_III"/>
    <property type="match status" value="1"/>
</dbReference>
<keyword evidence="8" id="KW-0819">tRNA processing</keyword>
<reference evidence="13" key="1">
    <citation type="journal article" date="2019" name="Int. J. Syst. Evol. Microbiol.">
        <title>The Global Catalogue of Microorganisms (GCM) 10K type strain sequencing project: providing services to taxonomists for standard genome sequencing and annotation.</title>
        <authorList>
            <consortium name="The Broad Institute Genomics Platform"/>
            <consortium name="The Broad Institute Genome Sequencing Center for Infectious Disease"/>
            <person name="Wu L."/>
            <person name="Ma J."/>
        </authorList>
    </citation>
    <scope>NUCLEOTIDE SEQUENCE [LARGE SCALE GENOMIC DNA]</scope>
    <source>
        <strain evidence="13">JCM 4087</strain>
    </source>
</reference>
<keyword evidence="8" id="KW-0699">rRNA-binding</keyword>
<feature type="binding site" evidence="8">
    <location>
        <position position="142"/>
    </location>
    <ligand>
        <name>Mg(2+)</name>
        <dbReference type="ChEBI" id="CHEBI:18420"/>
    </ligand>
</feature>
<evidence type="ECO:0000256" key="1">
    <source>
        <dbReference type="ARBA" id="ARBA00000109"/>
    </source>
</evidence>
<feature type="active site" evidence="8">
    <location>
        <position position="73"/>
    </location>
</feature>
<comment type="similarity">
    <text evidence="2">Belongs to the ribonuclease III family.</text>
</comment>
<evidence type="ECO:0000313" key="12">
    <source>
        <dbReference type="EMBL" id="MFC5861535.1"/>
    </source>
</evidence>
<organism evidence="12 13">
    <name type="scientific">Acidicapsa dinghuensis</name>
    <dbReference type="NCBI Taxonomy" id="2218256"/>
    <lineage>
        <taxon>Bacteria</taxon>
        <taxon>Pseudomonadati</taxon>
        <taxon>Acidobacteriota</taxon>
        <taxon>Terriglobia</taxon>
        <taxon>Terriglobales</taxon>
        <taxon>Acidobacteriaceae</taxon>
        <taxon>Acidicapsa</taxon>
    </lineage>
</organism>
<keyword evidence="8" id="KW-0479">Metal-binding</keyword>
<protein>
    <recommendedName>
        <fullName evidence="8">Ribonuclease 3</fullName>
        <ecNumber evidence="8">3.1.26.3</ecNumber>
    </recommendedName>
    <alternativeName>
        <fullName evidence="8">Ribonuclease III</fullName>
        <shortName evidence="8">RNase III</shortName>
    </alternativeName>
</protein>
<sequence length="295" mass="31912">MPKTPAISTARSSRRAPGSISNLEQALGHRFCHPELLLQALTHRSQAYEEAMDSGENTESERGDNERLEFLGDAVLGLLVAEALYQRHSGWREGELTRIRAQLVSRKHMAEVAQAIDLGAHLLLGKGEERSGGRRKSAILANAMEAVLAAMYLDGDPEKDSQGALGPVRRFAQKHILGPAEDELARELLSGASLGDHKSALQEYLQANHAGVAVYVVENESGPDHRKRFEVEVRVKSKDGRTGDALAHGLGTTKKKAEQEAARRALGLLMRGLASAPPDGDAPISPETMQEPAEV</sequence>
<keyword evidence="4 8" id="KW-0540">Nuclease</keyword>
<dbReference type="Gene3D" id="1.10.1520.10">
    <property type="entry name" value="Ribonuclease III domain"/>
    <property type="match status" value="1"/>
</dbReference>
<evidence type="ECO:0000313" key="13">
    <source>
        <dbReference type="Proteomes" id="UP001596091"/>
    </source>
</evidence>
<feature type="domain" description="RNase III" evidence="11">
    <location>
        <begin position="20"/>
        <end position="156"/>
    </location>
</feature>
<proteinExistence type="inferred from homology"/>
<evidence type="ECO:0000259" key="11">
    <source>
        <dbReference type="PROSITE" id="PS50142"/>
    </source>
</evidence>
<feature type="binding site" evidence="8">
    <location>
        <position position="145"/>
    </location>
    <ligand>
        <name>Mg(2+)</name>
        <dbReference type="ChEBI" id="CHEBI:18420"/>
    </ligand>
</feature>
<dbReference type="NCBIfam" id="TIGR02191">
    <property type="entry name" value="RNaseIII"/>
    <property type="match status" value="1"/>
</dbReference>
<name>A0ABW1EE66_9BACT</name>
<keyword evidence="7 8" id="KW-0694">RNA-binding</keyword>
<feature type="active site" evidence="8">
    <location>
        <position position="145"/>
    </location>
</feature>
<evidence type="ECO:0000259" key="10">
    <source>
        <dbReference type="PROSITE" id="PS50137"/>
    </source>
</evidence>
<evidence type="ECO:0000256" key="9">
    <source>
        <dbReference type="SAM" id="MobiDB-lite"/>
    </source>
</evidence>
<keyword evidence="8" id="KW-0698">rRNA processing</keyword>
<dbReference type="RefSeq" id="WP_263333499.1">
    <property type="nucleotide sequence ID" value="NZ_JAGSYH010000002.1"/>
</dbReference>
<dbReference type="EMBL" id="JBHSPH010000001">
    <property type="protein sequence ID" value="MFC5861535.1"/>
    <property type="molecule type" value="Genomic_DNA"/>
</dbReference>
<comment type="cofactor">
    <cofactor evidence="8">
        <name>Mg(2+)</name>
        <dbReference type="ChEBI" id="CHEBI:18420"/>
    </cofactor>
</comment>
<keyword evidence="3 8" id="KW-0507">mRNA processing</keyword>
<dbReference type="Pfam" id="PF00035">
    <property type="entry name" value="dsrm"/>
    <property type="match status" value="1"/>
</dbReference>
<dbReference type="InterPro" id="IPR014720">
    <property type="entry name" value="dsRBD_dom"/>
</dbReference>
<evidence type="ECO:0000256" key="7">
    <source>
        <dbReference type="ARBA" id="ARBA00022884"/>
    </source>
</evidence>
<dbReference type="SUPFAM" id="SSF54768">
    <property type="entry name" value="dsRNA-binding domain-like"/>
    <property type="match status" value="1"/>
</dbReference>
<evidence type="ECO:0000256" key="5">
    <source>
        <dbReference type="ARBA" id="ARBA00022759"/>
    </source>
</evidence>
<keyword evidence="8" id="KW-0963">Cytoplasm</keyword>
<comment type="function">
    <text evidence="8">Digests double-stranded RNA. Involved in the processing of primary rRNA transcript to yield the immediate precursors to the large and small rRNAs (23S and 16S). Processes some mRNAs, and tRNAs when they are encoded in the rRNA operon. Processes pre-crRNA and tracrRNA of type II CRISPR loci if present in the organism.</text>
</comment>
<accession>A0ABW1EE66</accession>
<dbReference type="GO" id="GO:0004525">
    <property type="term" value="F:ribonuclease III activity"/>
    <property type="evidence" value="ECO:0007669"/>
    <property type="project" value="UniProtKB-EC"/>
</dbReference>
<dbReference type="SMART" id="SM00535">
    <property type="entry name" value="RIBOc"/>
    <property type="match status" value="1"/>
</dbReference>
<dbReference type="EC" id="3.1.26.3" evidence="8"/>
<evidence type="ECO:0000256" key="2">
    <source>
        <dbReference type="ARBA" id="ARBA00010183"/>
    </source>
</evidence>
<dbReference type="CDD" id="cd00593">
    <property type="entry name" value="RIBOc"/>
    <property type="match status" value="1"/>
</dbReference>
<dbReference type="InterPro" id="IPR011907">
    <property type="entry name" value="RNase_III"/>
</dbReference>
<dbReference type="PROSITE" id="PS50142">
    <property type="entry name" value="RNASE_3_2"/>
    <property type="match status" value="1"/>
</dbReference>
<feature type="binding site" evidence="8">
    <location>
        <position position="69"/>
    </location>
    <ligand>
        <name>Mg(2+)</name>
        <dbReference type="ChEBI" id="CHEBI:18420"/>
    </ligand>
</feature>
<dbReference type="SMART" id="SM00358">
    <property type="entry name" value="DSRM"/>
    <property type="match status" value="1"/>
</dbReference>